<gene>
    <name evidence="1" type="ORF">PLEPLA_LOCUS25596</name>
</gene>
<evidence type="ECO:0000313" key="1">
    <source>
        <dbReference type="EMBL" id="CAB1437549.1"/>
    </source>
</evidence>
<reference evidence="1" key="1">
    <citation type="submission" date="2020-03" db="EMBL/GenBank/DDBJ databases">
        <authorList>
            <person name="Weist P."/>
        </authorList>
    </citation>
    <scope>NUCLEOTIDE SEQUENCE</scope>
</reference>
<accession>A0A9N7UWA9</accession>
<name>A0A9N7UWA9_PLEPL</name>
<dbReference type="Proteomes" id="UP001153269">
    <property type="component" value="Unassembled WGS sequence"/>
</dbReference>
<keyword evidence="2" id="KW-1185">Reference proteome</keyword>
<comment type="caution">
    <text evidence="1">The sequence shown here is derived from an EMBL/GenBank/DDBJ whole genome shotgun (WGS) entry which is preliminary data.</text>
</comment>
<dbReference type="EMBL" id="CADEAL010002040">
    <property type="protein sequence ID" value="CAB1437549.1"/>
    <property type="molecule type" value="Genomic_DNA"/>
</dbReference>
<dbReference type="AlphaFoldDB" id="A0A9N7UWA9"/>
<protein>
    <submittedName>
        <fullName evidence="1">Uncharacterized protein</fullName>
    </submittedName>
</protein>
<proteinExistence type="predicted"/>
<sequence length="146" mass="15899">MSSQRFGLCSDPVTRPETSIPSAAGGLVSSAAQGALSHHHRGRSVRRLTLEGRPPGSRAAAVSTFVFQRLPPAAVLSLVDSSGLKLHSEETLQEISLHMDTGIRLVWWVMVFRGQSCSCTDITTTHQRSFSIQEQCLLLVPDSWTN</sequence>
<organism evidence="1 2">
    <name type="scientific">Pleuronectes platessa</name>
    <name type="common">European plaice</name>
    <dbReference type="NCBI Taxonomy" id="8262"/>
    <lineage>
        <taxon>Eukaryota</taxon>
        <taxon>Metazoa</taxon>
        <taxon>Chordata</taxon>
        <taxon>Craniata</taxon>
        <taxon>Vertebrata</taxon>
        <taxon>Euteleostomi</taxon>
        <taxon>Actinopterygii</taxon>
        <taxon>Neopterygii</taxon>
        <taxon>Teleostei</taxon>
        <taxon>Neoteleostei</taxon>
        <taxon>Acanthomorphata</taxon>
        <taxon>Carangaria</taxon>
        <taxon>Pleuronectiformes</taxon>
        <taxon>Pleuronectoidei</taxon>
        <taxon>Pleuronectidae</taxon>
        <taxon>Pleuronectes</taxon>
    </lineage>
</organism>
<evidence type="ECO:0000313" key="2">
    <source>
        <dbReference type="Proteomes" id="UP001153269"/>
    </source>
</evidence>